<evidence type="ECO:0000256" key="3">
    <source>
        <dbReference type="ARBA" id="ARBA00022645"/>
    </source>
</evidence>
<evidence type="ECO:0000313" key="18">
    <source>
        <dbReference type="Proteomes" id="UP000295198"/>
    </source>
</evidence>
<keyword evidence="11" id="KW-0961">Cell wall biogenesis/degradation</keyword>
<proteinExistence type="inferred from homology"/>
<keyword evidence="3" id="KW-0121">Carboxypeptidase</keyword>
<dbReference type="InterPro" id="IPR001264">
    <property type="entry name" value="Glyco_trans_51"/>
</dbReference>
<dbReference type="InterPro" id="IPR023346">
    <property type="entry name" value="Lysozyme-like_dom_sf"/>
</dbReference>
<keyword evidence="4" id="KW-0645">Protease</keyword>
<dbReference type="PANTHER" id="PTHR32282:SF34">
    <property type="entry name" value="PENICILLIN-BINDING PROTEIN 1A"/>
    <property type="match status" value="1"/>
</dbReference>
<evidence type="ECO:0000259" key="16">
    <source>
        <dbReference type="Pfam" id="PF00912"/>
    </source>
</evidence>
<dbReference type="GO" id="GO:0030288">
    <property type="term" value="C:outer membrane-bounded periplasmic space"/>
    <property type="evidence" value="ECO:0007669"/>
    <property type="project" value="TreeGrafter"/>
</dbReference>
<feature type="region of interest" description="Disordered" evidence="14">
    <location>
        <begin position="617"/>
        <end position="722"/>
    </location>
</feature>
<dbReference type="InterPro" id="IPR001460">
    <property type="entry name" value="PCN-bd_Tpept"/>
</dbReference>
<dbReference type="SUPFAM" id="SSF53955">
    <property type="entry name" value="Lysozyme-like"/>
    <property type="match status" value="1"/>
</dbReference>
<evidence type="ECO:0000256" key="12">
    <source>
        <dbReference type="ARBA" id="ARBA00034000"/>
    </source>
</evidence>
<evidence type="ECO:0000256" key="7">
    <source>
        <dbReference type="ARBA" id="ARBA00022801"/>
    </source>
</evidence>
<evidence type="ECO:0000259" key="15">
    <source>
        <dbReference type="Pfam" id="PF00905"/>
    </source>
</evidence>
<sequence>MALLAVAGFTVLYQAIDVPNPNEDFETQTSFVYYADGKTQLGRYATQNRDSISYDEMPQSVKDAVVAAENRSFWTDRGLDPKGIVRAAFSNAKGNAQQGASTITQQYVKILYLTQERSYKRKMKEAVVSLKLQRQQSKQQILEGYLNTIYFGRGAYGIEAAAHAYFDKPAKDLTLRESAVLASVINNPTRFDPANGKENKEALLERYQYVLSGMASMGTADAAKVDKAREKLPKFPKVKAESAYAGQKGFMLEMIKRELLRLNFTEQEINGGGLRVYTTFSRKAMDAAKQGVEEARPKGKKDLHVAVASVQPGTGALRGFYAGQDYLDSQLNWATAGGSPGSSFKPFALAAGIDAGYSLKDTFEGNSPYEYPNGDRVRNEGSGPDGLGNDYGDKINMIKATEESVNTAFADLTESIPDGPDKILDMANKLGIPRWDKSRTGMDHLRTSPGLQPISGIALGSATVSPVNMANAYATIANGGKSAPVFMIEKVVDESGETRYRHKVSNDRALDEDKAADVSYAMQQVVQNGTGANAQALGRPAAGKTGTATNADDHVSSSWFVGYTPQMSTAVMYVKGSGNESLEGYLEPFYGATYPTMTWTAVMKRLMDGLPVEEFPPPAYVDGDAPEEGHLPYTPPPKPTKKPKPTKTTETPSESPTKTPGPPTDKPSNTPGPPTSTCGVLDPNCDSQNPSPTDSPTNGNGNGGGGGGGGAAASREQYAYRE</sequence>
<evidence type="ECO:0000256" key="14">
    <source>
        <dbReference type="SAM" id="MobiDB-lite"/>
    </source>
</evidence>
<dbReference type="GO" id="GO:0009252">
    <property type="term" value="P:peptidoglycan biosynthetic process"/>
    <property type="evidence" value="ECO:0007669"/>
    <property type="project" value="UniProtKB-KW"/>
</dbReference>
<dbReference type="Gene3D" id="1.10.3810.10">
    <property type="entry name" value="Biosynthetic peptidoglycan transglycosylase-like"/>
    <property type="match status" value="1"/>
</dbReference>
<keyword evidence="5" id="KW-0328">Glycosyltransferase</keyword>
<dbReference type="SUPFAM" id="SSF56601">
    <property type="entry name" value="beta-lactamase/transpeptidase-like"/>
    <property type="match status" value="1"/>
</dbReference>
<dbReference type="GO" id="GO:0006508">
    <property type="term" value="P:proteolysis"/>
    <property type="evidence" value="ECO:0007669"/>
    <property type="project" value="UniProtKB-KW"/>
</dbReference>
<keyword evidence="18" id="KW-1185">Reference proteome</keyword>
<feature type="compositionally biased region" description="Gly residues" evidence="14">
    <location>
        <begin position="700"/>
        <end position="711"/>
    </location>
</feature>
<dbReference type="GO" id="GO:0071555">
    <property type="term" value="P:cell wall organization"/>
    <property type="evidence" value="ECO:0007669"/>
    <property type="project" value="UniProtKB-KW"/>
</dbReference>
<dbReference type="GO" id="GO:0008360">
    <property type="term" value="P:regulation of cell shape"/>
    <property type="evidence" value="ECO:0007669"/>
    <property type="project" value="UniProtKB-KW"/>
</dbReference>
<dbReference type="Pfam" id="PF00905">
    <property type="entry name" value="Transpeptidase"/>
    <property type="match status" value="1"/>
</dbReference>
<dbReference type="InterPro" id="IPR050396">
    <property type="entry name" value="Glycosyltr_51/Transpeptidase"/>
</dbReference>
<feature type="region of interest" description="Disordered" evidence="14">
    <location>
        <begin position="531"/>
        <end position="551"/>
    </location>
</feature>
<evidence type="ECO:0000256" key="10">
    <source>
        <dbReference type="ARBA" id="ARBA00023268"/>
    </source>
</evidence>
<keyword evidence="6" id="KW-0808">Transferase</keyword>
<comment type="caution">
    <text evidence="17">The sequence shown here is derived from an EMBL/GenBank/DDBJ whole genome shotgun (WGS) entry which is preliminary data.</text>
</comment>
<evidence type="ECO:0000256" key="2">
    <source>
        <dbReference type="ARBA" id="ARBA00007739"/>
    </source>
</evidence>
<dbReference type="Proteomes" id="UP000295198">
    <property type="component" value="Unassembled WGS sequence"/>
</dbReference>
<dbReference type="GO" id="GO:0008658">
    <property type="term" value="F:penicillin binding"/>
    <property type="evidence" value="ECO:0007669"/>
    <property type="project" value="InterPro"/>
</dbReference>
<keyword evidence="8" id="KW-0133">Cell shape</keyword>
<reference evidence="17 18" key="1">
    <citation type="submission" date="2019-01" db="EMBL/GenBank/DDBJ databases">
        <title>Nocardioides guangzhouensis sp. nov., an actinobacterium isolated from soil.</title>
        <authorList>
            <person name="Fu Y."/>
            <person name="Cai Y."/>
            <person name="Lin Z."/>
            <person name="Chen P."/>
        </authorList>
    </citation>
    <scope>NUCLEOTIDE SEQUENCE [LARGE SCALE GENOMIC DNA]</scope>
    <source>
        <strain evidence="17 18">130</strain>
    </source>
</reference>
<dbReference type="AlphaFoldDB" id="A0A4V1XYN0"/>
<dbReference type="FunFam" id="1.10.3810.10:FF:000001">
    <property type="entry name" value="Penicillin-binding protein 1A"/>
    <property type="match status" value="1"/>
</dbReference>
<comment type="catalytic activity">
    <reaction evidence="13">
        <text>[GlcNAc-(1-&gt;4)-Mur2Ac(oyl-L-Ala-gamma-D-Glu-L-Lys-D-Ala-D-Ala)](n)-di-trans,octa-cis-undecaprenyl diphosphate + beta-D-GlcNAc-(1-&gt;4)-Mur2Ac(oyl-L-Ala-gamma-D-Glu-L-Lys-D-Ala-D-Ala)-di-trans,octa-cis-undecaprenyl diphosphate = [GlcNAc-(1-&gt;4)-Mur2Ac(oyl-L-Ala-gamma-D-Glu-L-Lys-D-Ala-D-Ala)](n+1)-di-trans,octa-cis-undecaprenyl diphosphate + di-trans,octa-cis-undecaprenyl diphosphate + H(+)</text>
        <dbReference type="Rhea" id="RHEA:23708"/>
        <dbReference type="Rhea" id="RHEA-COMP:9602"/>
        <dbReference type="Rhea" id="RHEA-COMP:9603"/>
        <dbReference type="ChEBI" id="CHEBI:15378"/>
        <dbReference type="ChEBI" id="CHEBI:58405"/>
        <dbReference type="ChEBI" id="CHEBI:60033"/>
        <dbReference type="ChEBI" id="CHEBI:78435"/>
        <dbReference type="EC" id="2.4.99.28"/>
    </reaction>
</comment>
<evidence type="ECO:0000256" key="6">
    <source>
        <dbReference type="ARBA" id="ARBA00022679"/>
    </source>
</evidence>
<keyword evidence="9" id="KW-0573">Peptidoglycan synthesis</keyword>
<organism evidence="17 18">
    <name type="scientific">Nocardioides guangzhouensis</name>
    <dbReference type="NCBI Taxonomy" id="2497878"/>
    <lineage>
        <taxon>Bacteria</taxon>
        <taxon>Bacillati</taxon>
        <taxon>Actinomycetota</taxon>
        <taxon>Actinomycetes</taxon>
        <taxon>Propionibacteriales</taxon>
        <taxon>Nocardioidaceae</taxon>
        <taxon>Nocardioides</taxon>
    </lineage>
</organism>
<comment type="similarity">
    <text evidence="2">In the N-terminal section; belongs to the glycosyltransferase 51 family.</text>
</comment>
<feature type="compositionally biased region" description="Low complexity" evidence="14">
    <location>
        <begin position="646"/>
        <end position="658"/>
    </location>
</feature>
<dbReference type="EMBL" id="SDKM01000029">
    <property type="protein sequence ID" value="RYP83819.1"/>
    <property type="molecule type" value="Genomic_DNA"/>
</dbReference>
<keyword evidence="7" id="KW-0378">Hydrolase</keyword>
<dbReference type="Pfam" id="PF00912">
    <property type="entry name" value="Transgly"/>
    <property type="match status" value="1"/>
</dbReference>
<dbReference type="PANTHER" id="PTHR32282">
    <property type="entry name" value="BINDING PROTEIN TRANSPEPTIDASE, PUTATIVE-RELATED"/>
    <property type="match status" value="1"/>
</dbReference>
<comment type="similarity">
    <text evidence="1">In the C-terminal section; belongs to the transpeptidase family.</text>
</comment>
<gene>
    <name evidence="17" type="ORF">EKO23_18025</name>
</gene>
<feature type="compositionally biased region" description="Pro residues" evidence="14">
    <location>
        <begin position="659"/>
        <end position="674"/>
    </location>
</feature>
<keyword evidence="10" id="KW-0511">Multifunctional enzyme</keyword>
<protein>
    <submittedName>
        <fullName evidence="17">Penicillin-binding protein</fullName>
    </submittedName>
</protein>
<evidence type="ECO:0000256" key="8">
    <source>
        <dbReference type="ARBA" id="ARBA00022960"/>
    </source>
</evidence>
<dbReference type="OrthoDB" id="9766909at2"/>
<evidence type="ECO:0000256" key="11">
    <source>
        <dbReference type="ARBA" id="ARBA00023316"/>
    </source>
</evidence>
<evidence type="ECO:0000256" key="1">
    <source>
        <dbReference type="ARBA" id="ARBA00007090"/>
    </source>
</evidence>
<accession>A0A4V1XYN0</accession>
<dbReference type="GO" id="GO:0009002">
    <property type="term" value="F:serine-type D-Ala-D-Ala carboxypeptidase activity"/>
    <property type="evidence" value="ECO:0007669"/>
    <property type="project" value="UniProtKB-EC"/>
</dbReference>
<dbReference type="GO" id="GO:0008955">
    <property type="term" value="F:peptidoglycan glycosyltransferase activity"/>
    <property type="evidence" value="ECO:0007669"/>
    <property type="project" value="UniProtKB-EC"/>
</dbReference>
<evidence type="ECO:0000256" key="4">
    <source>
        <dbReference type="ARBA" id="ARBA00022670"/>
    </source>
</evidence>
<dbReference type="Gene3D" id="3.40.710.10">
    <property type="entry name" value="DD-peptidase/beta-lactamase superfamily"/>
    <property type="match status" value="1"/>
</dbReference>
<evidence type="ECO:0000313" key="17">
    <source>
        <dbReference type="EMBL" id="RYP83819.1"/>
    </source>
</evidence>
<feature type="domain" description="Penicillin-binding protein transpeptidase" evidence="15">
    <location>
        <begin position="312"/>
        <end position="574"/>
    </location>
</feature>
<feature type="compositionally biased region" description="Polar residues" evidence="14">
    <location>
        <begin position="685"/>
        <end position="697"/>
    </location>
</feature>
<evidence type="ECO:0000256" key="13">
    <source>
        <dbReference type="ARBA" id="ARBA00049902"/>
    </source>
</evidence>
<name>A0A4V1XYN0_9ACTN</name>
<feature type="domain" description="Glycosyl transferase family 51" evidence="16">
    <location>
        <begin position="41"/>
        <end position="214"/>
    </location>
</feature>
<evidence type="ECO:0000256" key="9">
    <source>
        <dbReference type="ARBA" id="ARBA00022984"/>
    </source>
</evidence>
<comment type="catalytic activity">
    <reaction evidence="12">
        <text>Preferential cleavage: (Ac)2-L-Lys-D-Ala-|-D-Ala. Also transpeptidation of peptidyl-alanyl moieties that are N-acyl substituents of D-alanine.</text>
        <dbReference type="EC" id="3.4.16.4"/>
    </reaction>
</comment>
<dbReference type="InterPro" id="IPR036950">
    <property type="entry name" value="PBP_transglycosylase"/>
</dbReference>
<dbReference type="InterPro" id="IPR012338">
    <property type="entry name" value="Beta-lactam/transpept-like"/>
</dbReference>
<evidence type="ECO:0000256" key="5">
    <source>
        <dbReference type="ARBA" id="ARBA00022676"/>
    </source>
</evidence>